<name>A0A9W7LEB4_9STRA</name>
<evidence type="ECO:0000313" key="9">
    <source>
        <dbReference type="Proteomes" id="UP001165065"/>
    </source>
</evidence>
<evidence type="ECO:0000256" key="2">
    <source>
        <dbReference type="ARBA" id="ARBA00006613"/>
    </source>
</evidence>
<dbReference type="SUPFAM" id="SSF48371">
    <property type="entry name" value="ARM repeat"/>
    <property type="match status" value="1"/>
</dbReference>
<dbReference type="InterPro" id="IPR012295">
    <property type="entry name" value="TBP_dom_sf"/>
</dbReference>
<evidence type="ECO:0000256" key="3">
    <source>
        <dbReference type="ARBA" id="ARBA00022448"/>
    </source>
</evidence>
<comment type="subcellular location">
    <subcellularLocation>
        <location evidence="1">Endomembrane system</location>
    </subcellularLocation>
</comment>
<dbReference type="OrthoDB" id="10254310at2759"/>
<dbReference type="Pfam" id="PF01602">
    <property type="entry name" value="Adaptin_N"/>
    <property type="match status" value="1"/>
</dbReference>
<dbReference type="InterPro" id="IPR015151">
    <property type="entry name" value="B-adaptin_app_sub_C"/>
</dbReference>
<dbReference type="Gene3D" id="1.25.10.10">
    <property type="entry name" value="Leucine-rich Repeat Variant"/>
    <property type="match status" value="1"/>
</dbReference>
<feature type="region of interest" description="Disordered" evidence="6">
    <location>
        <begin position="1"/>
        <end position="34"/>
    </location>
</feature>
<evidence type="ECO:0000256" key="6">
    <source>
        <dbReference type="SAM" id="MobiDB-lite"/>
    </source>
</evidence>
<dbReference type="InterPro" id="IPR002553">
    <property type="entry name" value="Clathrin/coatomer_adapt-like_N"/>
</dbReference>
<keyword evidence="5" id="KW-0472">Membrane</keyword>
<evidence type="ECO:0000313" key="8">
    <source>
        <dbReference type="EMBL" id="GMI47364.1"/>
    </source>
</evidence>
<organism evidence="8 9">
    <name type="scientific">Triparma columacea</name>
    <dbReference type="NCBI Taxonomy" id="722753"/>
    <lineage>
        <taxon>Eukaryota</taxon>
        <taxon>Sar</taxon>
        <taxon>Stramenopiles</taxon>
        <taxon>Ochrophyta</taxon>
        <taxon>Bolidophyceae</taxon>
        <taxon>Parmales</taxon>
        <taxon>Triparmaceae</taxon>
        <taxon>Triparma</taxon>
    </lineage>
</organism>
<dbReference type="GO" id="GO:0030131">
    <property type="term" value="C:clathrin adaptor complex"/>
    <property type="evidence" value="ECO:0007669"/>
    <property type="project" value="InterPro"/>
</dbReference>
<dbReference type="Gene3D" id="3.30.310.10">
    <property type="entry name" value="TATA-Binding Protein"/>
    <property type="match status" value="1"/>
</dbReference>
<accession>A0A9W7LEB4</accession>
<dbReference type="AlphaFoldDB" id="A0A9W7LEB4"/>
<dbReference type="GO" id="GO:0006886">
    <property type="term" value="P:intracellular protein transport"/>
    <property type="evidence" value="ECO:0007669"/>
    <property type="project" value="InterPro"/>
</dbReference>
<gene>
    <name evidence="8" type="ORF">TrCOL_g11232</name>
</gene>
<reference evidence="9" key="1">
    <citation type="journal article" date="2023" name="Commun. Biol.">
        <title>Genome analysis of Parmales, the sister group of diatoms, reveals the evolutionary specialization of diatoms from phago-mixotrophs to photoautotrophs.</title>
        <authorList>
            <person name="Ban H."/>
            <person name="Sato S."/>
            <person name="Yoshikawa S."/>
            <person name="Yamada K."/>
            <person name="Nakamura Y."/>
            <person name="Ichinomiya M."/>
            <person name="Sato N."/>
            <person name="Blanc-Mathieu R."/>
            <person name="Endo H."/>
            <person name="Kuwata A."/>
            <person name="Ogata H."/>
        </authorList>
    </citation>
    <scope>NUCLEOTIDE SEQUENCE [LARGE SCALE GENOMIC DNA]</scope>
</reference>
<dbReference type="PANTHER" id="PTHR11134">
    <property type="entry name" value="ADAPTOR COMPLEX SUBUNIT BETA FAMILY MEMBER"/>
    <property type="match status" value="1"/>
</dbReference>
<feature type="domain" description="Beta-adaptin appendage C-terminal subdomain" evidence="7">
    <location>
        <begin position="707"/>
        <end position="819"/>
    </location>
</feature>
<dbReference type="Proteomes" id="UP001165065">
    <property type="component" value="Unassembled WGS sequence"/>
</dbReference>
<comment type="caution">
    <text evidence="8">The sequence shown here is derived from an EMBL/GenBank/DDBJ whole genome shotgun (WGS) entry which is preliminary data.</text>
</comment>
<dbReference type="SMART" id="SM01020">
    <property type="entry name" value="B2-adapt-app_C"/>
    <property type="match status" value="1"/>
</dbReference>
<sequence length="823" mass="89517">MHSGASGVFKGPTTTSSMPQPSGPVSAPPPTGDSYFTDARRGEVSELRALLKTFPVERSLTRRRDVIKKVIAYMTLGIDVSRLFTEMILAVEDRDLVIKKMVYLYLTTYAQNSPDLAQMCTNTLQKDTSNDDPIIRGLALRSLCSLRVESMVEYVLDPLRRSLGDSNAYVRKTAVMGVLKLHDLNPELVTELTETVRGMVGDVDTMVVVNVIRTLNEIKRKEGGMQVDRKEMLGLLNRIQEFDEFGLSEVLGLLLKYKPQGKEEMFAIMNLLDPVLRTSNSGSVLGTIRCFLKLTSSIPGMGEMVCQRVKPPVLTLVAGGTPELVYVLLTHLKHLAQISPETFSPDYRQLYVRYNEPSHVKYLKVEVLGLLANEENGLDIITELSEYVSDPDGKLGVLAVRAISEVGCSDRCLLSGGQGGIGEVVVEKLVELTGLDVPHVSSAAASCLKDVARKHPDMRGLIAPVLPRCARAITEEKGLASTVWMLGEMGEMITEAPYVLERMVDGDGWEGYGGEVKISLLTAAVKLFFKRPGEMQGILGKCLVKSSADATSQELHDRALLYYRLLAEGGEQAEAVVAGTDQNVDRARKFAEEQDSETFKRLRDEFNTLSIVYSQEEKHWCQEEFRGFGGRTDVSEGEVKVVQDAFGGSVVIEPTSASLPPPQQQQQVGEPAAAAGDTYEDLLGFASDEPASVTVAPPSPPAPSVSLNPNFTLDGGSFQSMWQSLPEACSSLSPSTGSHTPNSVEDALRKLSILTMASGETAGEIKLFLYCQEEGGGGVYLVQVLIDKNCEPRVASVTVKTKGGKEPDTVMGMVHNGMGNVGF</sequence>
<dbReference type="InterPro" id="IPR016024">
    <property type="entry name" value="ARM-type_fold"/>
</dbReference>
<keyword evidence="9" id="KW-1185">Reference proteome</keyword>
<dbReference type="GO" id="GO:0012505">
    <property type="term" value="C:endomembrane system"/>
    <property type="evidence" value="ECO:0007669"/>
    <property type="project" value="UniProtKB-SubCell"/>
</dbReference>
<comment type="similarity">
    <text evidence="2">Belongs to the adaptor complexes large subunit family.</text>
</comment>
<evidence type="ECO:0000259" key="7">
    <source>
        <dbReference type="SMART" id="SM01020"/>
    </source>
</evidence>
<evidence type="ECO:0000256" key="4">
    <source>
        <dbReference type="ARBA" id="ARBA00022927"/>
    </source>
</evidence>
<protein>
    <recommendedName>
        <fullName evidence="7">Beta-adaptin appendage C-terminal subdomain domain-containing protein</fullName>
    </recommendedName>
</protein>
<dbReference type="Pfam" id="PF09066">
    <property type="entry name" value="B2-adapt-app_C"/>
    <property type="match status" value="1"/>
</dbReference>
<dbReference type="EMBL" id="BRYA01000341">
    <property type="protein sequence ID" value="GMI47364.1"/>
    <property type="molecule type" value="Genomic_DNA"/>
</dbReference>
<evidence type="ECO:0000256" key="5">
    <source>
        <dbReference type="ARBA" id="ARBA00023136"/>
    </source>
</evidence>
<dbReference type="GO" id="GO:0016192">
    <property type="term" value="P:vesicle-mediated transport"/>
    <property type="evidence" value="ECO:0007669"/>
    <property type="project" value="InterPro"/>
</dbReference>
<keyword evidence="4" id="KW-0653">Protein transport</keyword>
<dbReference type="InterPro" id="IPR011989">
    <property type="entry name" value="ARM-like"/>
</dbReference>
<dbReference type="InterPro" id="IPR026739">
    <property type="entry name" value="AP_beta"/>
</dbReference>
<proteinExistence type="inferred from homology"/>
<keyword evidence="3" id="KW-0813">Transport</keyword>
<evidence type="ECO:0000256" key="1">
    <source>
        <dbReference type="ARBA" id="ARBA00004308"/>
    </source>
</evidence>